<dbReference type="Pfam" id="PF14344">
    <property type="entry name" value="DUF4397"/>
    <property type="match status" value="1"/>
</dbReference>
<dbReference type="Proteomes" id="UP000183200">
    <property type="component" value="Unassembled WGS sequence"/>
</dbReference>
<name>A0A1G9YUS2_9SPHI</name>
<organism evidence="2 3">
    <name type="scientific">Pedobacter steynii</name>
    <dbReference type="NCBI Taxonomy" id="430522"/>
    <lineage>
        <taxon>Bacteria</taxon>
        <taxon>Pseudomonadati</taxon>
        <taxon>Bacteroidota</taxon>
        <taxon>Sphingobacteriia</taxon>
        <taxon>Sphingobacteriales</taxon>
        <taxon>Sphingobacteriaceae</taxon>
        <taxon>Pedobacter</taxon>
    </lineage>
</organism>
<gene>
    <name evidence="2" type="ORF">SAMN05421820_106221</name>
</gene>
<dbReference type="RefSeq" id="WP_074609463.1">
    <property type="nucleotide sequence ID" value="NZ_FNGY01000006.1"/>
</dbReference>
<keyword evidence="3" id="KW-1185">Reference proteome</keyword>
<feature type="domain" description="DUF4397" evidence="1">
    <location>
        <begin position="41"/>
        <end position="147"/>
    </location>
</feature>
<dbReference type="AlphaFoldDB" id="A0A1G9YUS2"/>
<sequence length="229" mass="24039">MEKKFSYPKSINLALTIICIGLATILSSCLKAPKPIPVGEAKLRYINAAFGSAAQAFYINGKRFGSGLVNYGQMSASFPVVSGTQSLAFADEASSQPTAGINGELEINGNYSIFLYKNLDGKAEVLGIGDNLTAPDAGKAKIRFIHLNGFLNNSIAIKVTGGAELISALPFANSSTYYQVDPGAKFIASGTGVTSNPEIDLGILAGKIYTVWLSGSDSTELKAYSFTAN</sequence>
<dbReference type="OrthoDB" id="9792011at2"/>
<dbReference type="EMBL" id="FNGY01000006">
    <property type="protein sequence ID" value="SDN12116.1"/>
    <property type="molecule type" value="Genomic_DNA"/>
</dbReference>
<dbReference type="PROSITE" id="PS51257">
    <property type="entry name" value="PROKAR_LIPOPROTEIN"/>
    <property type="match status" value="1"/>
</dbReference>
<accession>A0A1G9YUS2</accession>
<dbReference type="InterPro" id="IPR025510">
    <property type="entry name" value="DUF4397"/>
</dbReference>
<protein>
    <recommendedName>
        <fullName evidence="1">DUF4397 domain-containing protein</fullName>
    </recommendedName>
</protein>
<evidence type="ECO:0000259" key="1">
    <source>
        <dbReference type="Pfam" id="PF14344"/>
    </source>
</evidence>
<evidence type="ECO:0000313" key="3">
    <source>
        <dbReference type="Proteomes" id="UP000183200"/>
    </source>
</evidence>
<proteinExistence type="predicted"/>
<reference evidence="3" key="1">
    <citation type="submission" date="2016-10" db="EMBL/GenBank/DDBJ databases">
        <authorList>
            <person name="Varghese N."/>
            <person name="Submissions S."/>
        </authorList>
    </citation>
    <scope>NUCLEOTIDE SEQUENCE [LARGE SCALE GENOMIC DNA]</scope>
    <source>
        <strain evidence="3">DSM 19110</strain>
    </source>
</reference>
<evidence type="ECO:0000313" key="2">
    <source>
        <dbReference type="EMBL" id="SDN12116.1"/>
    </source>
</evidence>